<feature type="domain" description="VOC" evidence="9">
    <location>
        <begin position="143"/>
        <end position="261"/>
    </location>
</feature>
<evidence type="ECO:0000256" key="4">
    <source>
        <dbReference type="ARBA" id="ARBA00022797"/>
    </source>
</evidence>
<evidence type="ECO:0000256" key="1">
    <source>
        <dbReference type="ARBA" id="ARBA00001954"/>
    </source>
</evidence>
<evidence type="ECO:0000256" key="7">
    <source>
        <dbReference type="ARBA" id="ARBA00023004"/>
    </source>
</evidence>
<keyword evidence="3" id="KW-0479">Metal-binding</keyword>
<dbReference type="AlphaFoldDB" id="A0A098BXQ2"/>
<keyword evidence="4 8" id="KW-0058">Aromatic hydrocarbons catabolism</keyword>
<evidence type="ECO:0000313" key="10">
    <source>
        <dbReference type="EMBL" id="CDZ92501.1"/>
    </source>
</evidence>
<dbReference type="CDD" id="cd07252">
    <property type="entry name" value="BphC1-RGP6_N_like"/>
    <property type="match status" value="1"/>
</dbReference>
<comment type="similarity">
    <text evidence="2 8">Belongs to the extradiol ring-cleavage dioxygenase family.</text>
</comment>
<comment type="cofactor">
    <cofactor evidence="1 8">
        <name>Fe(2+)</name>
        <dbReference type="ChEBI" id="CHEBI:29033"/>
    </cofactor>
</comment>
<proteinExistence type="inferred from homology"/>
<dbReference type="GO" id="GO:0008198">
    <property type="term" value="F:ferrous iron binding"/>
    <property type="evidence" value="ECO:0007669"/>
    <property type="project" value="InterPro"/>
</dbReference>
<evidence type="ECO:0000259" key="9">
    <source>
        <dbReference type="PROSITE" id="PS51819"/>
    </source>
</evidence>
<evidence type="ECO:0000313" key="11">
    <source>
        <dbReference type="Proteomes" id="UP000042997"/>
    </source>
</evidence>
<dbReference type="EC" id="1.13.11.39" evidence="10"/>
<dbReference type="eggNOG" id="COG0346">
    <property type="taxonomic scope" value="Bacteria"/>
</dbReference>
<keyword evidence="6 8" id="KW-0560">Oxidoreductase</keyword>
<dbReference type="InterPro" id="IPR037523">
    <property type="entry name" value="VOC_core"/>
</dbReference>
<dbReference type="EMBL" id="CCSD01000112">
    <property type="protein sequence ID" value="CDZ92501.1"/>
    <property type="molecule type" value="Genomic_DNA"/>
</dbReference>
<reference evidence="10 11" key="1">
    <citation type="journal article" date="2014" name="Genome Announc.">
        <title>Draft Genome Sequence of Propane- and Butane-Oxidizing Actinobacterium Rhodococcus ruber IEGM 231.</title>
        <authorList>
            <person name="Ivshina I.B."/>
            <person name="Kuyukina M.S."/>
            <person name="Krivoruchko A.V."/>
            <person name="Barbe V."/>
            <person name="Fischer C."/>
        </authorList>
    </citation>
    <scope>NUCLEOTIDE SEQUENCE [LARGE SCALE GENOMIC DNA]</scope>
</reference>
<dbReference type="CDD" id="cd07237">
    <property type="entry name" value="BphC1-RGP6_C_like"/>
    <property type="match status" value="1"/>
</dbReference>
<dbReference type="Gene3D" id="3.10.180.10">
    <property type="entry name" value="2,3-Dihydroxybiphenyl 1,2-Dioxygenase, domain 1"/>
    <property type="match status" value="2"/>
</dbReference>
<feature type="domain" description="VOC" evidence="9">
    <location>
        <begin position="3"/>
        <end position="121"/>
    </location>
</feature>
<name>A0A098BXQ2_9NOCA</name>
<dbReference type="Pfam" id="PF22632">
    <property type="entry name" value="BphC_D1"/>
    <property type="match status" value="1"/>
</dbReference>
<keyword evidence="5 8" id="KW-0223">Dioxygenase</keyword>
<dbReference type="InterPro" id="IPR029068">
    <property type="entry name" value="Glyas_Bleomycin-R_OHBP_Dase"/>
</dbReference>
<dbReference type="InterPro" id="IPR000486">
    <property type="entry name" value="Xdiol_ring_cleave_dOase_1/2"/>
</dbReference>
<dbReference type="PROSITE" id="PS00082">
    <property type="entry name" value="EXTRADIOL_DIOXYGENAS"/>
    <property type="match status" value="1"/>
</dbReference>
<evidence type="ECO:0000256" key="3">
    <source>
        <dbReference type="ARBA" id="ARBA00022723"/>
    </source>
</evidence>
<dbReference type="Proteomes" id="UP000042997">
    <property type="component" value="Unassembled WGS sequence"/>
</dbReference>
<dbReference type="SUPFAM" id="SSF54593">
    <property type="entry name" value="Glyoxalase/Bleomycin resistance protein/Dihydroxybiphenyl dioxygenase"/>
    <property type="match status" value="2"/>
</dbReference>
<dbReference type="GO" id="GO:0018583">
    <property type="term" value="F:biphenyl-2,3-diol 1,2-dioxygenase activity"/>
    <property type="evidence" value="ECO:0007669"/>
    <property type="project" value="UniProtKB-EC"/>
</dbReference>
<dbReference type="InterPro" id="IPR004360">
    <property type="entry name" value="Glyas_Fos-R_dOase_dom"/>
</dbReference>
<sequence>MSTVNALVYLRVRGPVDEWREFGTRIVGAQLAPSDDPTEARFRFDEREYRLTVEDGPAGEDALLALGFETRTSADLDALVRRLDENSVPVSEDADLARARNVQRLIAFADPDGNSIEVVFGHPHDHTPFVSPRGIDFVTGDLGLGHVFLFASDAQRSAEFYQSMLGFRPSDTIAFGPTNAVFLHCNPRHHTVALATIPGPGPGIGHLMLELSRLDSVGRALDLAMETPGQVVRALGEHTNDAMTSFYLATPSGFAIEYGWNGRLVDDDSWTVGHYRSASTWGHQVLADVPSAVAMGADDE</sequence>
<protein>
    <submittedName>
        <fullName evidence="10">Biphenyl-2,3-diol 1,2-dioxygenase 1</fullName>
        <ecNumber evidence="10">1.13.11.39</ecNumber>
    </submittedName>
</protein>
<gene>
    <name evidence="10" type="primary">bphC</name>
    <name evidence="10" type="ORF">RHRU231_960030</name>
</gene>
<dbReference type="Pfam" id="PF00903">
    <property type="entry name" value="Glyoxalase"/>
    <property type="match status" value="1"/>
</dbReference>
<evidence type="ECO:0000256" key="8">
    <source>
        <dbReference type="RuleBase" id="RU000683"/>
    </source>
</evidence>
<evidence type="ECO:0000256" key="5">
    <source>
        <dbReference type="ARBA" id="ARBA00022964"/>
    </source>
</evidence>
<dbReference type="PROSITE" id="PS51819">
    <property type="entry name" value="VOC"/>
    <property type="match status" value="2"/>
</dbReference>
<accession>A0A098BXQ2</accession>
<organism evidence="10 11">
    <name type="scientific">Rhodococcus ruber</name>
    <dbReference type="NCBI Taxonomy" id="1830"/>
    <lineage>
        <taxon>Bacteria</taxon>
        <taxon>Bacillati</taxon>
        <taxon>Actinomycetota</taxon>
        <taxon>Actinomycetes</taxon>
        <taxon>Mycobacteriales</taxon>
        <taxon>Nocardiaceae</taxon>
        <taxon>Rhodococcus</taxon>
    </lineage>
</organism>
<keyword evidence="7 8" id="KW-0408">Iron</keyword>
<evidence type="ECO:0000256" key="6">
    <source>
        <dbReference type="ARBA" id="ARBA00023002"/>
    </source>
</evidence>
<dbReference type="RefSeq" id="WP_230831755.1">
    <property type="nucleotide sequence ID" value="NZ_JAJNCM010000017.1"/>
</dbReference>
<evidence type="ECO:0000256" key="2">
    <source>
        <dbReference type="ARBA" id="ARBA00008784"/>
    </source>
</evidence>